<dbReference type="Gene3D" id="1.10.8.430">
    <property type="entry name" value="Helical domain of apoptotic protease-activating factors"/>
    <property type="match status" value="1"/>
</dbReference>
<dbReference type="InterPro" id="IPR052374">
    <property type="entry name" value="SERAC1"/>
</dbReference>
<evidence type="ECO:0000256" key="14">
    <source>
        <dbReference type="ARBA" id="ARBA00040991"/>
    </source>
</evidence>
<evidence type="ECO:0000256" key="16">
    <source>
        <dbReference type="SAM" id="MobiDB-lite"/>
    </source>
</evidence>
<dbReference type="SUPFAM" id="SSF48371">
    <property type="entry name" value="ARM repeat"/>
    <property type="match status" value="1"/>
</dbReference>
<keyword evidence="12" id="KW-1208">Phospholipid metabolism</keyword>
<keyword evidence="6" id="KW-0256">Endoplasmic reticulum</keyword>
<keyword evidence="8" id="KW-0443">Lipid metabolism</keyword>
<dbReference type="InterPro" id="IPR016024">
    <property type="entry name" value="ARM-type_fold"/>
</dbReference>
<dbReference type="InterPro" id="IPR027417">
    <property type="entry name" value="P-loop_NTPase"/>
</dbReference>
<evidence type="ECO:0000256" key="3">
    <source>
        <dbReference type="ARBA" id="ARBA00004240"/>
    </source>
</evidence>
<dbReference type="Gene3D" id="3.40.50.300">
    <property type="entry name" value="P-loop containing nucleotide triphosphate hydrolases"/>
    <property type="match status" value="1"/>
</dbReference>
<evidence type="ECO:0000256" key="4">
    <source>
        <dbReference type="ARBA" id="ARBA00022516"/>
    </source>
</evidence>
<name>A0ABP1BNA3_9BRYO</name>
<evidence type="ECO:0000256" key="5">
    <source>
        <dbReference type="ARBA" id="ARBA00022692"/>
    </source>
</evidence>
<evidence type="ECO:0000313" key="18">
    <source>
        <dbReference type="EMBL" id="CAK9877270.1"/>
    </source>
</evidence>
<proteinExistence type="inferred from homology"/>
<evidence type="ECO:0000256" key="2">
    <source>
        <dbReference type="ARBA" id="ARBA00004173"/>
    </source>
</evidence>
<evidence type="ECO:0000256" key="9">
    <source>
        <dbReference type="ARBA" id="ARBA00023128"/>
    </source>
</evidence>
<dbReference type="SUPFAM" id="SSF52540">
    <property type="entry name" value="P-loop containing nucleoside triphosphate hydrolases"/>
    <property type="match status" value="1"/>
</dbReference>
<dbReference type="InterPro" id="IPR042197">
    <property type="entry name" value="Apaf_helical"/>
</dbReference>
<dbReference type="Proteomes" id="UP001497522">
    <property type="component" value="Chromosome 5"/>
</dbReference>
<keyword evidence="11" id="KW-0594">Phospholipid biosynthesis</keyword>
<keyword evidence="4" id="KW-0444">Lipid biosynthesis</keyword>
<evidence type="ECO:0000256" key="12">
    <source>
        <dbReference type="ARBA" id="ARBA00023264"/>
    </source>
</evidence>
<comment type="similarity">
    <text evidence="13">Belongs to the SERAC1 family.</text>
</comment>
<keyword evidence="9" id="KW-0496">Mitochondrion</keyword>
<keyword evidence="10" id="KW-0472">Membrane</keyword>
<evidence type="ECO:0000256" key="11">
    <source>
        <dbReference type="ARBA" id="ARBA00023209"/>
    </source>
</evidence>
<dbReference type="SUPFAM" id="SSF53474">
    <property type="entry name" value="alpha/beta-Hydrolases"/>
    <property type="match status" value="1"/>
</dbReference>
<dbReference type="PANTHER" id="PTHR48182:SF2">
    <property type="entry name" value="PROTEIN SERAC1"/>
    <property type="match status" value="1"/>
</dbReference>
<evidence type="ECO:0000256" key="13">
    <source>
        <dbReference type="ARBA" id="ARBA00038024"/>
    </source>
</evidence>
<keyword evidence="7" id="KW-1133">Transmembrane helix</keyword>
<dbReference type="Gene3D" id="3.40.50.1820">
    <property type="entry name" value="alpha/beta hydrolase"/>
    <property type="match status" value="1"/>
</dbReference>
<keyword evidence="5" id="KW-0812">Transmembrane</keyword>
<evidence type="ECO:0000256" key="15">
    <source>
        <dbReference type="ARBA" id="ARBA00041701"/>
    </source>
</evidence>
<protein>
    <recommendedName>
        <fullName evidence="14">Protein SERAC1</fullName>
    </recommendedName>
    <alternativeName>
        <fullName evidence="15">Serine active site-containing protein 1</fullName>
    </alternativeName>
</protein>
<sequence>MLRNFFSRFGKRPSTDLDTERLVCGKTSPSTTPSRASRDNEGRSVHQLWPLEDHVRSTNFDVVFFHGLHGPSEKEAWKSTWTQLDDPQDCWPQNWLPQDLGENVRVLAISYDACPIQSEEKGIIDDVSEIGKNILQTLVLSDEWRLGRQHGFVLIGHCFGGLVIKSLVEEAYKRARLGNVRTAIDRKAKASAEMFLKNLKGVVFYAVPHSGSKNLISYFSRSNQITIPRRVVKLAGVMENVQPLQLKMENLATTFDDIVGEFSINIYAFVEGKPMKDVGSRLVEKAAELRSAGQNYYTLEDCDHSTICKPSAKHHPSYSLLLDVIKKCRQEEPIKSNTYLGFEYDWKENFQFYVEPSNLPHILLQKLKEEGSNNILVYGGFGYGKTTLVKYVLYKNAKELDTYFHGGIFHMRYGHKDNGLLSCQKELIRALHLNPQELQGLECWQIEGVRAKLADLLNARSGPILLFIDDAWDGEMIDKSPEFKRTKGSKLLVTSRFNLKLNQPNWDRIEMNRRTNYDAAAQLLARKAANNPDETKFPLGCEKIAEKILFKCDGCLFAITIIGATLGENKAQTPEKWKDVYEKFKYYAENAPAAEDYKGESKTIFAAIKLSLEYGQEESDRVGMENILRAISLLDWQRPVIVVHLVWSYLQPQPEINHFKMLLKYLIDRNLVDELTWSEDESFLLDSWEFKPLRLHELVKEYVLRKLPAIDICNVLEKGSEEKKFLLATFLPICRMRHTNLEFALSLGQFYYENWHLDQLYTLLGSEPENAILLASQPHKVIRKDVNALFHLLNFDKIRAWAAACILARLAKHFYGDDILQHRSIKGFIQNLKHQWKIVTPNGHQIYSSYVCSITFMLVKYSTFAEQFAIDEDFMEIMTNIIMQNFFHRIFFPALFLLLTLSQHKNVRNMFYQNYTKISMKNILKQISLRLIHEIKLVQPMNENCLWENILPMLNLSSQYEDMLAMHIIDKGGDNIVLEIFHYFFTNGQVYYKKIRGMSSNLELLFSILEGFAKQKEGEAIIIKHVHLLLQLSIDVYKEFLYDNSYLCDGVSKLVRHKRIAQALITQEGVELLVGALEQGKIAVIPLVLQCLFFENEEFAYKVFARGGWRMMTKAFQLKCYRDDMFQFPSMHIAREMASKGDIQELIMEVISKNNSEYCLKLLKYLVTYHMDIMREELIAKCGIRILLACLISLNHWKKYEIITSLLHKVAHDIRGAEEMIAHNGIQVLIQLLDINLNDNNSDSSYIWSIIHTIKLLVKGLEDPTKLLMPSIDDIDVLKIHKVLSQKYATVGMTLSFLPQTLDVDRKIAKKLLNSLSLQQLFYVAKDEHEDDYKCGFHYDPSIVFHFIKLSEHVDIASQIMAKEGILERFVIQFFKGNLNSNDFKLLSVVLRHERVAIEVVHRRPLFIKELLQMLPMDKFRNKHLKACGIASLLFILAKHGGVFIEFIVNSGGIKIFLKEVSLENSSNRSDVINVLGIMAKDEDHALRIEKAEGSKMLLRAISCYLQYVHDTHLKKTMTTYNQCIMEYEDDHLVMCCLKTFSLLVNHDEIAKQISTREADSKEWGIITLVDVMQTASQLWSSITLTLRESVVSKKLMQIKGLMLTILSNVTSTLALMAKLHPHINISRKVNEDVLKGIFQSEGMVIDEHQALKEALQDLLDIKKFDTTTWNCQQLRSKTIDIQSYEGKLGECQAHFGVKGTSNEGQSSGTTNEDDD</sequence>
<dbReference type="InterPro" id="IPR002182">
    <property type="entry name" value="NB-ARC"/>
</dbReference>
<organism evidence="18 19">
    <name type="scientific">Sphagnum jensenii</name>
    <dbReference type="NCBI Taxonomy" id="128206"/>
    <lineage>
        <taxon>Eukaryota</taxon>
        <taxon>Viridiplantae</taxon>
        <taxon>Streptophyta</taxon>
        <taxon>Embryophyta</taxon>
        <taxon>Bryophyta</taxon>
        <taxon>Sphagnophytina</taxon>
        <taxon>Sphagnopsida</taxon>
        <taxon>Sphagnales</taxon>
        <taxon>Sphagnaceae</taxon>
        <taxon>Sphagnum</taxon>
    </lineage>
</organism>
<dbReference type="EMBL" id="OZ023706">
    <property type="protein sequence ID" value="CAK9877270.1"/>
    <property type="molecule type" value="Genomic_DNA"/>
</dbReference>
<dbReference type="InterPro" id="IPR029058">
    <property type="entry name" value="AB_hydrolase_fold"/>
</dbReference>
<evidence type="ECO:0000256" key="6">
    <source>
        <dbReference type="ARBA" id="ARBA00022824"/>
    </source>
</evidence>
<evidence type="ECO:0000256" key="1">
    <source>
        <dbReference type="ARBA" id="ARBA00004167"/>
    </source>
</evidence>
<evidence type="ECO:0000256" key="8">
    <source>
        <dbReference type="ARBA" id="ARBA00023098"/>
    </source>
</evidence>
<comment type="subcellular location">
    <subcellularLocation>
        <location evidence="3">Endoplasmic reticulum</location>
    </subcellularLocation>
    <subcellularLocation>
        <location evidence="1">Membrane</location>
        <topology evidence="1">Single-pass membrane protein</topology>
    </subcellularLocation>
    <subcellularLocation>
        <location evidence="2">Mitochondrion</location>
    </subcellularLocation>
</comment>
<evidence type="ECO:0000259" key="17">
    <source>
        <dbReference type="Pfam" id="PF00931"/>
    </source>
</evidence>
<dbReference type="Gene3D" id="1.25.10.10">
    <property type="entry name" value="Leucine-rich Repeat Variant"/>
    <property type="match status" value="1"/>
</dbReference>
<keyword evidence="19" id="KW-1185">Reference proteome</keyword>
<evidence type="ECO:0000256" key="10">
    <source>
        <dbReference type="ARBA" id="ARBA00023136"/>
    </source>
</evidence>
<dbReference type="Pfam" id="PF00931">
    <property type="entry name" value="NB-ARC"/>
    <property type="match status" value="1"/>
</dbReference>
<feature type="region of interest" description="Disordered" evidence="16">
    <location>
        <begin position="19"/>
        <end position="43"/>
    </location>
</feature>
<evidence type="ECO:0000313" key="19">
    <source>
        <dbReference type="Proteomes" id="UP001497522"/>
    </source>
</evidence>
<feature type="domain" description="NB-ARC" evidence="17">
    <location>
        <begin position="363"/>
        <end position="497"/>
    </location>
</feature>
<reference evidence="18" key="1">
    <citation type="submission" date="2024-03" db="EMBL/GenBank/DDBJ databases">
        <authorList>
            <consortium name="ELIXIR-Norway"/>
            <consortium name="Elixir Norway"/>
        </authorList>
    </citation>
    <scope>NUCLEOTIDE SEQUENCE</scope>
</reference>
<dbReference type="InterPro" id="IPR011989">
    <property type="entry name" value="ARM-like"/>
</dbReference>
<dbReference type="PANTHER" id="PTHR48182">
    <property type="entry name" value="PROTEIN SERAC1"/>
    <property type="match status" value="1"/>
</dbReference>
<gene>
    <name evidence="18" type="ORF">CSSPJE1EN2_LOCUS19312</name>
</gene>
<evidence type="ECO:0000256" key="7">
    <source>
        <dbReference type="ARBA" id="ARBA00022989"/>
    </source>
</evidence>
<accession>A0ABP1BNA3</accession>